<feature type="transmembrane region" description="Helical" evidence="6">
    <location>
        <begin position="6"/>
        <end position="24"/>
    </location>
</feature>
<evidence type="ECO:0000256" key="4">
    <source>
        <dbReference type="ARBA" id="ARBA00022989"/>
    </source>
</evidence>
<dbReference type="GO" id="GO:0016020">
    <property type="term" value="C:membrane"/>
    <property type="evidence" value="ECO:0007669"/>
    <property type="project" value="UniProtKB-SubCell"/>
</dbReference>
<evidence type="ECO:0000256" key="1">
    <source>
        <dbReference type="ARBA" id="ARBA00004141"/>
    </source>
</evidence>
<evidence type="ECO:0000256" key="6">
    <source>
        <dbReference type="SAM" id="Phobius"/>
    </source>
</evidence>
<evidence type="ECO:0000313" key="8">
    <source>
        <dbReference type="Proteomes" id="UP000625316"/>
    </source>
</evidence>
<feature type="transmembrane region" description="Helical" evidence="6">
    <location>
        <begin position="73"/>
        <end position="90"/>
    </location>
</feature>
<dbReference type="PANTHER" id="PTHR10057">
    <property type="entry name" value="PERIPHERAL-TYPE BENZODIAZEPINE RECEPTOR"/>
    <property type="match status" value="1"/>
</dbReference>
<dbReference type="AlphaFoldDB" id="A0A928VKR0"/>
<dbReference type="Gene3D" id="1.20.1260.100">
    <property type="entry name" value="TspO/MBR protein"/>
    <property type="match status" value="1"/>
</dbReference>
<proteinExistence type="inferred from homology"/>
<sequence>MIPAWLIIGISAVLIGVGLNKLIGGDQHWFFRLRRPAWLTFEGAIPIIWISIFIAGGWSAYNIWQTAPGTPQTWIFMAAYAILEILILAYTPIMCRLKSLRIGTIIGATGFFFGLGMSLFVFQASPTAFWLLLPYLLWSPIGTFVTWQMMQLNPADV</sequence>
<comment type="subcellular location">
    <subcellularLocation>
        <location evidence="1">Membrane</location>
        <topology evidence="1">Multi-pass membrane protein</topology>
    </subcellularLocation>
</comment>
<comment type="caution">
    <text evidence="7">The sequence shown here is derived from an EMBL/GenBank/DDBJ whole genome shotgun (WGS) entry which is preliminary data.</text>
</comment>
<gene>
    <name evidence="7" type="ORF">IQ266_00985</name>
</gene>
<evidence type="ECO:0000256" key="2">
    <source>
        <dbReference type="ARBA" id="ARBA00007524"/>
    </source>
</evidence>
<reference evidence="7" key="1">
    <citation type="submission" date="2020-10" db="EMBL/GenBank/DDBJ databases">
        <authorList>
            <person name="Castelo-Branco R."/>
            <person name="Eusebio N."/>
            <person name="Adriana R."/>
            <person name="Vieira A."/>
            <person name="Brugerolle De Fraissinette N."/>
            <person name="Rezende De Castro R."/>
            <person name="Schneider M.P."/>
            <person name="Vasconcelos V."/>
            <person name="Leao P.N."/>
        </authorList>
    </citation>
    <scope>NUCLEOTIDE SEQUENCE</scope>
    <source>
        <strain evidence="7">LEGE 11480</strain>
    </source>
</reference>
<dbReference type="PANTHER" id="PTHR10057:SF0">
    <property type="entry name" value="TRANSLOCATOR PROTEIN"/>
    <property type="match status" value="1"/>
</dbReference>
<dbReference type="InterPro" id="IPR004307">
    <property type="entry name" value="TspO_MBR"/>
</dbReference>
<dbReference type="Proteomes" id="UP000625316">
    <property type="component" value="Unassembled WGS sequence"/>
</dbReference>
<dbReference type="InterPro" id="IPR038330">
    <property type="entry name" value="TspO/MBR-related_sf"/>
</dbReference>
<keyword evidence="8" id="KW-1185">Reference proteome</keyword>
<evidence type="ECO:0000313" key="7">
    <source>
        <dbReference type="EMBL" id="MBE9028330.1"/>
    </source>
</evidence>
<comment type="similarity">
    <text evidence="2">Belongs to the TspO/BZRP family.</text>
</comment>
<protein>
    <submittedName>
        <fullName evidence="7">Tryptophan-rich sensory protein</fullName>
    </submittedName>
</protein>
<feature type="transmembrane region" description="Helical" evidence="6">
    <location>
        <begin position="102"/>
        <end position="122"/>
    </location>
</feature>
<dbReference type="GO" id="GO:0033013">
    <property type="term" value="P:tetrapyrrole metabolic process"/>
    <property type="evidence" value="ECO:0007669"/>
    <property type="project" value="UniProtKB-ARBA"/>
</dbReference>
<feature type="transmembrane region" description="Helical" evidence="6">
    <location>
        <begin position="36"/>
        <end position="61"/>
    </location>
</feature>
<keyword evidence="4 6" id="KW-1133">Transmembrane helix</keyword>
<accession>A0A928VKR0</accession>
<organism evidence="7 8">
    <name type="scientific">Romeriopsis navalis LEGE 11480</name>
    <dbReference type="NCBI Taxonomy" id="2777977"/>
    <lineage>
        <taxon>Bacteria</taxon>
        <taxon>Bacillati</taxon>
        <taxon>Cyanobacteriota</taxon>
        <taxon>Cyanophyceae</taxon>
        <taxon>Leptolyngbyales</taxon>
        <taxon>Leptolyngbyaceae</taxon>
        <taxon>Romeriopsis</taxon>
        <taxon>Romeriopsis navalis</taxon>
    </lineage>
</organism>
<name>A0A928VKR0_9CYAN</name>
<dbReference type="PIRSF" id="PIRSF005859">
    <property type="entry name" value="PBR"/>
    <property type="match status" value="1"/>
</dbReference>
<evidence type="ECO:0000256" key="3">
    <source>
        <dbReference type="ARBA" id="ARBA00022692"/>
    </source>
</evidence>
<evidence type="ECO:0000256" key="5">
    <source>
        <dbReference type="ARBA" id="ARBA00023136"/>
    </source>
</evidence>
<feature type="transmembrane region" description="Helical" evidence="6">
    <location>
        <begin position="128"/>
        <end position="147"/>
    </location>
</feature>
<dbReference type="RefSeq" id="WP_264323151.1">
    <property type="nucleotide sequence ID" value="NZ_JADEXQ010000002.1"/>
</dbReference>
<dbReference type="EMBL" id="JADEXQ010000002">
    <property type="protein sequence ID" value="MBE9028330.1"/>
    <property type="molecule type" value="Genomic_DNA"/>
</dbReference>
<keyword evidence="3 6" id="KW-0812">Transmembrane</keyword>
<keyword evidence="5 6" id="KW-0472">Membrane</keyword>
<dbReference type="Pfam" id="PF03073">
    <property type="entry name" value="TspO_MBR"/>
    <property type="match status" value="1"/>
</dbReference>